<evidence type="ECO:0000256" key="2">
    <source>
        <dbReference type="ARBA" id="ARBA00022676"/>
    </source>
</evidence>
<dbReference type="KEGG" id="aten:116308303"/>
<name>A0A6P8J9Z0_ACTTE</name>
<keyword evidence="4" id="KW-0472">Membrane</keyword>
<dbReference type="GO" id="GO:0008194">
    <property type="term" value="F:UDP-glycosyltransferase activity"/>
    <property type="evidence" value="ECO:0007669"/>
    <property type="project" value="InterPro"/>
</dbReference>
<evidence type="ECO:0000256" key="4">
    <source>
        <dbReference type="SAM" id="Phobius"/>
    </source>
</evidence>
<dbReference type="RefSeq" id="XP_031574553.1">
    <property type="nucleotide sequence ID" value="XM_031718693.1"/>
</dbReference>
<keyword evidence="3" id="KW-0808">Transferase</keyword>
<evidence type="ECO:0000256" key="1">
    <source>
        <dbReference type="ARBA" id="ARBA00009995"/>
    </source>
</evidence>
<dbReference type="InterPro" id="IPR050271">
    <property type="entry name" value="UDP-glycosyltransferase"/>
</dbReference>
<dbReference type="SUPFAM" id="SSF53756">
    <property type="entry name" value="UDP-Glycosyltransferase/glycogen phosphorylase"/>
    <property type="match status" value="1"/>
</dbReference>
<evidence type="ECO:0000256" key="3">
    <source>
        <dbReference type="ARBA" id="ARBA00022679"/>
    </source>
</evidence>
<dbReference type="Pfam" id="PF00201">
    <property type="entry name" value="UDPGT"/>
    <property type="match status" value="1"/>
</dbReference>
<feature type="transmembrane region" description="Helical" evidence="4">
    <location>
        <begin position="488"/>
        <end position="516"/>
    </location>
</feature>
<comment type="similarity">
    <text evidence="1">Belongs to the UDP-glycosyltransferase family.</text>
</comment>
<keyword evidence="5" id="KW-0732">Signal</keyword>
<keyword evidence="2" id="KW-0328">Glycosyltransferase</keyword>
<evidence type="ECO:0000313" key="6">
    <source>
        <dbReference type="Proteomes" id="UP000515163"/>
    </source>
</evidence>
<evidence type="ECO:0000313" key="7">
    <source>
        <dbReference type="RefSeq" id="XP_031574553.1"/>
    </source>
</evidence>
<keyword evidence="6" id="KW-1185">Reference proteome</keyword>
<reference evidence="7" key="1">
    <citation type="submission" date="2025-08" db="UniProtKB">
        <authorList>
            <consortium name="RefSeq"/>
        </authorList>
    </citation>
    <scope>IDENTIFICATION</scope>
    <source>
        <tissue evidence="7">Tentacle</tissue>
    </source>
</reference>
<feature type="chain" id="PRO_5028116020" evidence="5">
    <location>
        <begin position="22"/>
        <end position="528"/>
    </location>
</feature>
<feature type="signal peptide" evidence="5">
    <location>
        <begin position="1"/>
        <end position="21"/>
    </location>
</feature>
<dbReference type="FunFam" id="3.40.50.2000:FF:000021">
    <property type="entry name" value="UDP-glucuronosyltransferase"/>
    <property type="match status" value="1"/>
</dbReference>
<dbReference type="PANTHER" id="PTHR48043:SF145">
    <property type="entry name" value="FI06409P-RELATED"/>
    <property type="match status" value="1"/>
</dbReference>
<organism evidence="6 7">
    <name type="scientific">Actinia tenebrosa</name>
    <name type="common">Australian red waratah sea anemone</name>
    <dbReference type="NCBI Taxonomy" id="6105"/>
    <lineage>
        <taxon>Eukaryota</taxon>
        <taxon>Metazoa</taxon>
        <taxon>Cnidaria</taxon>
        <taxon>Anthozoa</taxon>
        <taxon>Hexacorallia</taxon>
        <taxon>Actiniaria</taxon>
        <taxon>Actiniidae</taxon>
        <taxon>Actinia</taxon>
    </lineage>
</organism>
<evidence type="ECO:0000256" key="5">
    <source>
        <dbReference type="SAM" id="SignalP"/>
    </source>
</evidence>
<dbReference type="OrthoDB" id="5835829at2759"/>
<dbReference type="PANTHER" id="PTHR48043">
    <property type="entry name" value="EG:EG0003.4 PROTEIN-RELATED"/>
    <property type="match status" value="1"/>
</dbReference>
<dbReference type="Gene3D" id="3.40.50.2000">
    <property type="entry name" value="Glycogen Phosphorylase B"/>
    <property type="match status" value="2"/>
</dbReference>
<dbReference type="Proteomes" id="UP000515163">
    <property type="component" value="Unplaced"/>
</dbReference>
<dbReference type="AlphaFoldDB" id="A0A6P8J9Z0"/>
<keyword evidence="4" id="KW-0812">Transmembrane</keyword>
<protein>
    <submittedName>
        <fullName evidence="7">UDP-glucuronosyltransferase 2C1-like</fullName>
    </submittedName>
</protein>
<sequence length="528" mass="59104">MFCFAQICSYLAVFALDCALAAHIIGVPSIGLSHGRVLGKIGRELARRGHKYTLLVPSDLEKDLQASSTTQGFQVRSFKSNFTKGSLEALMLNQSVGNIDVKKNLELWVGTCEDMVKSDLYSKSLDDIDLMFCDIGALCCPILADKLGIQRVDISPTGFSDPFLSIIHNFPNPVAYIPQMSYWLPSRLSFFGRVQNTLMYGFGYTLYRFYLIPSYAEVWQKYIPNSKFLNLDELFKSTGLLLIPTDFILTKPRPVAAHVKVIGAILPEPAKPLTPSFQELISSSHHNDVVVVSFGTVISNFSSSFVEILADALCKLPALVIWKHKGSVPSNLGENVKIFSWIPQNDLLGHPRTKLFITHGGLNSVYEATFHGVPMVVIPFFADQFDNAANVRQAGFGETIDLKILTAERIIETATKVLNQESYIENAVRFSNRMIYPAKVSKSGGKTYVQPLTRTPTEQAADWVEYGLYNNAALHLRGEEDNLSFAQLYLLDVLVFLLIMLFLILKVMYMVVKFVVNVFCWRKKSKTD</sequence>
<dbReference type="CDD" id="cd03784">
    <property type="entry name" value="GT1_Gtf-like"/>
    <property type="match status" value="1"/>
</dbReference>
<accession>A0A6P8J9Z0</accession>
<dbReference type="GeneID" id="116308303"/>
<dbReference type="InterPro" id="IPR002213">
    <property type="entry name" value="UDP_glucos_trans"/>
</dbReference>
<gene>
    <name evidence="7" type="primary">LOC116308303</name>
</gene>
<proteinExistence type="inferred from homology"/>
<dbReference type="InParanoid" id="A0A6P8J9Z0"/>
<keyword evidence="4" id="KW-1133">Transmembrane helix</keyword>